<dbReference type="Proteomes" id="UP001596547">
    <property type="component" value="Unassembled WGS sequence"/>
</dbReference>
<dbReference type="AlphaFoldDB" id="A0ABD6A4R3"/>
<comment type="caution">
    <text evidence="3">The sequence shown here is derived from an EMBL/GenBank/DDBJ whole genome shotgun (WGS) entry which is preliminary data.</text>
</comment>
<dbReference type="Pfam" id="PF26047">
    <property type="entry name" value="DUF8015"/>
    <property type="match status" value="1"/>
</dbReference>
<dbReference type="GeneID" id="79314571"/>
<name>A0ABD6A4R3_9EURY</name>
<dbReference type="InterPro" id="IPR058328">
    <property type="entry name" value="DUF8015"/>
</dbReference>
<evidence type="ECO:0000313" key="3">
    <source>
        <dbReference type="EMBL" id="MFC7315601.1"/>
    </source>
</evidence>
<evidence type="ECO:0000256" key="2">
    <source>
        <dbReference type="SAM" id="Phobius"/>
    </source>
</evidence>
<keyword evidence="2" id="KW-0472">Membrane</keyword>
<dbReference type="EMBL" id="JBHTBF010000001">
    <property type="protein sequence ID" value="MFC7315601.1"/>
    <property type="molecule type" value="Genomic_DNA"/>
</dbReference>
<keyword evidence="2" id="KW-1133">Transmembrane helix</keyword>
<protein>
    <submittedName>
        <fullName evidence="3">Uncharacterized protein</fullName>
    </submittedName>
</protein>
<keyword evidence="2" id="KW-0812">Transmembrane</keyword>
<gene>
    <name evidence="3" type="ORF">ACFQPE_02160</name>
</gene>
<organism evidence="3 4">
    <name type="scientific">Halomarina halobia</name>
    <dbReference type="NCBI Taxonomy" id="3033386"/>
    <lineage>
        <taxon>Archaea</taxon>
        <taxon>Methanobacteriati</taxon>
        <taxon>Methanobacteriota</taxon>
        <taxon>Stenosarchaea group</taxon>
        <taxon>Halobacteria</taxon>
        <taxon>Halobacteriales</taxon>
        <taxon>Natronomonadaceae</taxon>
        <taxon>Halomarina</taxon>
    </lineage>
</organism>
<keyword evidence="4" id="KW-1185">Reference proteome</keyword>
<sequence length="82" mass="8381">MPESDGTTHTGIASDDPAEGRPPLTRYDALLAVIPVAFAAALLVAQLFPVSPHRALLGASIVGVLAIGDGLFRNPPRPTPAA</sequence>
<evidence type="ECO:0000313" key="4">
    <source>
        <dbReference type="Proteomes" id="UP001596547"/>
    </source>
</evidence>
<evidence type="ECO:0000256" key="1">
    <source>
        <dbReference type="SAM" id="MobiDB-lite"/>
    </source>
</evidence>
<proteinExistence type="predicted"/>
<reference evidence="3 4" key="1">
    <citation type="journal article" date="2019" name="Int. J. Syst. Evol. Microbiol.">
        <title>The Global Catalogue of Microorganisms (GCM) 10K type strain sequencing project: providing services to taxonomists for standard genome sequencing and annotation.</title>
        <authorList>
            <consortium name="The Broad Institute Genomics Platform"/>
            <consortium name="The Broad Institute Genome Sequencing Center for Infectious Disease"/>
            <person name="Wu L."/>
            <person name="Ma J."/>
        </authorList>
    </citation>
    <scope>NUCLEOTIDE SEQUENCE [LARGE SCALE GENOMIC DNA]</scope>
    <source>
        <strain evidence="3 4">PSR21</strain>
    </source>
</reference>
<accession>A0ABD6A4R3</accession>
<dbReference type="RefSeq" id="WP_276305003.1">
    <property type="nucleotide sequence ID" value="NZ_CP119992.1"/>
</dbReference>
<feature type="transmembrane region" description="Helical" evidence="2">
    <location>
        <begin position="29"/>
        <end position="48"/>
    </location>
</feature>
<feature type="compositionally biased region" description="Polar residues" evidence="1">
    <location>
        <begin position="1"/>
        <end position="11"/>
    </location>
</feature>
<feature type="region of interest" description="Disordered" evidence="1">
    <location>
        <begin position="1"/>
        <end position="20"/>
    </location>
</feature>
<feature type="transmembrane region" description="Helical" evidence="2">
    <location>
        <begin position="55"/>
        <end position="72"/>
    </location>
</feature>